<feature type="non-terminal residue" evidence="1">
    <location>
        <position position="1"/>
    </location>
</feature>
<dbReference type="EMBL" id="UINC01151809">
    <property type="protein sequence ID" value="SVD45634.1"/>
    <property type="molecule type" value="Genomic_DNA"/>
</dbReference>
<name>A0A382VGL8_9ZZZZ</name>
<reference evidence="1" key="1">
    <citation type="submission" date="2018-05" db="EMBL/GenBank/DDBJ databases">
        <authorList>
            <person name="Lanie J.A."/>
            <person name="Ng W.-L."/>
            <person name="Kazmierczak K.M."/>
            <person name="Andrzejewski T.M."/>
            <person name="Davidsen T.M."/>
            <person name="Wayne K.J."/>
            <person name="Tettelin H."/>
            <person name="Glass J.I."/>
            <person name="Rusch D."/>
            <person name="Podicherti R."/>
            <person name="Tsui H.-C.T."/>
            <person name="Winkler M.E."/>
        </authorList>
    </citation>
    <scope>NUCLEOTIDE SEQUENCE</scope>
</reference>
<protein>
    <submittedName>
        <fullName evidence="1">Uncharacterized protein</fullName>
    </submittedName>
</protein>
<sequence>PSSCMWTDWVRVYQTTGNQSRAQYRLIHLPA</sequence>
<dbReference type="AlphaFoldDB" id="A0A382VGL8"/>
<proteinExistence type="predicted"/>
<accession>A0A382VGL8</accession>
<evidence type="ECO:0000313" key="1">
    <source>
        <dbReference type="EMBL" id="SVD45634.1"/>
    </source>
</evidence>
<organism evidence="1">
    <name type="scientific">marine metagenome</name>
    <dbReference type="NCBI Taxonomy" id="408172"/>
    <lineage>
        <taxon>unclassified sequences</taxon>
        <taxon>metagenomes</taxon>
        <taxon>ecological metagenomes</taxon>
    </lineage>
</organism>
<gene>
    <name evidence="1" type="ORF">METZ01_LOCUS398488</name>
</gene>